<dbReference type="FunCoup" id="D8TP34">
    <property type="interactions" value="1778"/>
</dbReference>
<feature type="domain" description="SANT" evidence="13">
    <location>
        <begin position="840"/>
        <end position="892"/>
    </location>
</feature>
<dbReference type="Proteomes" id="UP000001058">
    <property type="component" value="Unassembled WGS sequence"/>
</dbReference>
<name>D8TP34_VOLCA</name>
<feature type="compositionally biased region" description="Acidic residues" evidence="10">
    <location>
        <begin position="137"/>
        <end position="150"/>
    </location>
</feature>
<evidence type="ECO:0000256" key="9">
    <source>
        <dbReference type="ARBA" id="ARBA00023242"/>
    </source>
</evidence>
<dbReference type="Gene3D" id="3.40.50.300">
    <property type="entry name" value="P-loop containing nucleotide triphosphate hydrolases"/>
    <property type="match status" value="1"/>
</dbReference>
<evidence type="ECO:0000256" key="5">
    <source>
        <dbReference type="ARBA" id="ARBA00022741"/>
    </source>
</evidence>
<dbReference type="Pfam" id="PF00176">
    <property type="entry name" value="SNF2-rel_dom"/>
    <property type="match status" value="1"/>
</dbReference>
<dbReference type="GO" id="GO:0003677">
    <property type="term" value="F:DNA binding"/>
    <property type="evidence" value="ECO:0007669"/>
    <property type="project" value="InterPro"/>
</dbReference>
<feature type="region of interest" description="Disordered" evidence="10">
    <location>
        <begin position="1"/>
        <end position="73"/>
    </location>
</feature>
<dbReference type="InterPro" id="IPR009057">
    <property type="entry name" value="Homeodomain-like_sf"/>
</dbReference>
<gene>
    <name evidence="14" type="ORF">VOLCADRAFT_80059</name>
</gene>
<dbReference type="CDD" id="cd00167">
    <property type="entry name" value="SANT"/>
    <property type="match status" value="2"/>
</dbReference>
<dbReference type="FunFam" id="1.10.10.60:FF:000022">
    <property type="entry name" value="ISWI chromatin-remodeling complex ATPase CHR11 isoform A"/>
    <property type="match status" value="1"/>
</dbReference>
<evidence type="ECO:0000256" key="7">
    <source>
        <dbReference type="ARBA" id="ARBA00022840"/>
    </source>
</evidence>
<evidence type="ECO:0000313" key="14">
    <source>
        <dbReference type="EMBL" id="EFJ50690.1"/>
    </source>
</evidence>
<dbReference type="GO" id="GO:0016887">
    <property type="term" value="F:ATP hydrolysis activity"/>
    <property type="evidence" value="ECO:0007669"/>
    <property type="project" value="TreeGrafter"/>
</dbReference>
<dbReference type="PROSITE" id="PS51293">
    <property type="entry name" value="SANT"/>
    <property type="match status" value="1"/>
</dbReference>
<dbReference type="OrthoDB" id="5857104at2759"/>
<keyword evidence="4" id="KW-0677">Repeat</keyword>
<keyword evidence="7" id="KW-0067">ATP-binding</keyword>
<reference evidence="14 15" key="1">
    <citation type="journal article" date="2010" name="Science">
        <title>Genomic analysis of organismal complexity in the multicellular green alga Volvox carteri.</title>
        <authorList>
            <person name="Prochnik S.E."/>
            <person name="Umen J."/>
            <person name="Nedelcu A.M."/>
            <person name="Hallmann A."/>
            <person name="Miller S.M."/>
            <person name="Nishii I."/>
            <person name="Ferris P."/>
            <person name="Kuo A."/>
            <person name="Mitros T."/>
            <person name="Fritz-Laylin L.K."/>
            <person name="Hellsten U."/>
            <person name="Chapman J."/>
            <person name="Simakov O."/>
            <person name="Rensing S.A."/>
            <person name="Terry A."/>
            <person name="Pangilinan J."/>
            <person name="Kapitonov V."/>
            <person name="Jurka J."/>
            <person name="Salamov A."/>
            <person name="Shapiro H."/>
            <person name="Schmutz J."/>
            <person name="Grimwood J."/>
            <person name="Lindquist E."/>
            <person name="Lucas S."/>
            <person name="Grigoriev I.V."/>
            <person name="Schmitt R."/>
            <person name="Kirk D."/>
            <person name="Rokhsar D.S."/>
        </authorList>
    </citation>
    <scope>NUCLEOTIDE SEQUENCE [LARGE SCALE GENOMIC DNA]</scope>
    <source>
        <strain evidence="15">f. Nagariensis / Eve</strain>
    </source>
</reference>
<feature type="region of interest" description="Disordered" evidence="10">
    <location>
        <begin position="1009"/>
        <end position="1091"/>
    </location>
</feature>
<dbReference type="CDD" id="cd17997">
    <property type="entry name" value="DEXHc_SMARCA1_SMARCA5"/>
    <property type="match status" value="1"/>
</dbReference>
<dbReference type="GeneID" id="9624128"/>
<keyword evidence="5" id="KW-0547">Nucleotide-binding</keyword>
<feature type="domain" description="Helicase C-terminal" evidence="12">
    <location>
        <begin position="477"/>
        <end position="628"/>
    </location>
</feature>
<feature type="compositionally biased region" description="Gly residues" evidence="10">
    <location>
        <begin position="1022"/>
        <end position="1049"/>
    </location>
</feature>
<dbReference type="InterPro" id="IPR001005">
    <property type="entry name" value="SANT/Myb"/>
</dbReference>
<feature type="domain" description="Helicase ATP-binding" evidence="11">
    <location>
        <begin position="182"/>
        <end position="347"/>
    </location>
</feature>
<dbReference type="GO" id="GO:0034728">
    <property type="term" value="P:nucleosome organization"/>
    <property type="evidence" value="ECO:0007669"/>
    <property type="project" value="TreeGrafter"/>
</dbReference>
<dbReference type="SUPFAM" id="SSF101224">
    <property type="entry name" value="HAND domain of the nucleosome remodeling ATPase ISWI"/>
    <property type="match status" value="1"/>
</dbReference>
<dbReference type="Gene3D" id="3.40.50.10810">
    <property type="entry name" value="Tandem AAA-ATPase domain"/>
    <property type="match status" value="1"/>
</dbReference>
<dbReference type="InterPro" id="IPR015195">
    <property type="entry name" value="SLIDE"/>
</dbReference>
<evidence type="ECO:0000259" key="13">
    <source>
        <dbReference type="PROSITE" id="PS51293"/>
    </source>
</evidence>
<keyword evidence="9" id="KW-0539">Nucleus</keyword>
<dbReference type="Pfam" id="PF00271">
    <property type="entry name" value="Helicase_C"/>
    <property type="match status" value="1"/>
</dbReference>
<proteinExistence type="inferred from homology"/>
<feature type="compositionally biased region" description="Low complexity" evidence="10">
    <location>
        <begin position="1056"/>
        <end position="1075"/>
    </location>
</feature>
<protein>
    <submittedName>
        <fullName evidence="14">Uncharacterized protein</fullName>
    </submittedName>
</protein>
<dbReference type="InterPro" id="IPR036306">
    <property type="entry name" value="ISWI_HAND-dom_sf"/>
</dbReference>
<dbReference type="RefSeq" id="XP_002948283.1">
    <property type="nucleotide sequence ID" value="XM_002948237.1"/>
</dbReference>
<dbReference type="PROSITE" id="PS51192">
    <property type="entry name" value="HELICASE_ATP_BIND_1"/>
    <property type="match status" value="1"/>
</dbReference>
<dbReference type="SMART" id="SM00717">
    <property type="entry name" value="SANT"/>
    <property type="match status" value="2"/>
</dbReference>
<dbReference type="GO" id="GO:0031491">
    <property type="term" value="F:nucleosome binding"/>
    <property type="evidence" value="ECO:0007669"/>
    <property type="project" value="InterPro"/>
</dbReference>
<dbReference type="SUPFAM" id="SSF52540">
    <property type="entry name" value="P-loop containing nucleoside triphosphate hydrolases"/>
    <property type="match status" value="2"/>
</dbReference>
<dbReference type="EMBL" id="GL378330">
    <property type="protein sequence ID" value="EFJ50690.1"/>
    <property type="molecule type" value="Genomic_DNA"/>
</dbReference>
<dbReference type="Pfam" id="PF09110">
    <property type="entry name" value="HAND"/>
    <property type="match status" value="1"/>
</dbReference>
<evidence type="ECO:0000259" key="12">
    <source>
        <dbReference type="PROSITE" id="PS51194"/>
    </source>
</evidence>
<evidence type="ECO:0000256" key="1">
    <source>
        <dbReference type="ARBA" id="ARBA00004123"/>
    </source>
</evidence>
<dbReference type="GO" id="GO:0005524">
    <property type="term" value="F:ATP binding"/>
    <property type="evidence" value="ECO:0007669"/>
    <property type="project" value="UniProtKB-KW"/>
</dbReference>
<evidence type="ECO:0000256" key="10">
    <source>
        <dbReference type="SAM" id="MobiDB-lite"/>
    </source>
</evidence>
<evidence type="ECO:0000256" key="6">
    <source>
        <dbReference type="ARBA" id="ARBA00022801"/>
    </source>
</evidence>
<dbReference type="Gene3D" id="1.10.10.60">
    <property type="entry name" value="Homeodomain-like"/>
    <property type="match status" value="2"/>
</dbReference>
<comment type="subcellular location">
    <subcellularLocation>
        <location evidence="1">Nucleus</location>
    </subcellularLocation>
</comment>
<evidence type="ECO:0000259" key="11">
    <source>
        <dbReference type="PROSITE" id="PS51192"/>
    </source>
</evidence>
<dbReference type="PROSITE" id="PS51194">
    <property type="entry name" value="HELICASE_CTER"/>
    <property type="match status" value="1"/>
</dbReference>
<keyword evidence="3" id="KW-0597">Phosphoprotein</keyword>
<dbReference type="GO" id="GO:0140658">
    <property type="term" value="F:ATP-dependent chromatin remodeler activity"/>
    <property type="evidence" value="ECO:0007669"/>
    <property type="project" value="TreeGrafter"/>
</dbReference>
<keyword evidence="8" id="KW-0156">Chromatin regulator</keyword>
<dbReference type="InterPro" id="IPR000330">
    <property type="entry name" value="SNF2_N"/>
</dbReference>
<dbReference type="GO" id="GO:0031010">
    <property type="term" value="C:ISWI-type complex"/>
    <property type="evidence" value="ECO:0007669"/>
    <property type="project" value="UniProtKB-ARBA"/>
</dbReference>
<organism evidence="15">
    <name type="scientific">Volvox carteri f. nagariensis</name>
    <dbReference type="NCBI Taxonomy" id="3068"/>
    <lineage>
        <taxon>Eukaryota</taxon>
        <taxon>Viridiplantae</taxon>
        <taxon>Chlorophyta</taxon>
        <taxon>core chlorophytes</taxon>
        <taxon>Chlorophyceae</taxon>
        <taxon>CS clade</taxon>
        <taxon>Chlamydomonadales</taxon>
        <taxon>Volvocaceae</taxon>
        <taxon>Volvox</taxon>
    </lineage>
</organism>
<dbReference type="SMART" id="SM00490">
    <property type="entry name" value="HELICc"/>
    <property type="match status" value="1"/>
</dbReference>
<dbReference type="InterPro" id="IPR049730">
    <property type="entry name" value="SNF2/RAD54-like_C"/>
</dbReference>
<dbReference type="InterPro" id="IPR038718">
    <property type="entry name" value="SNF2-like_sf"/>
</dbReference>
<comment type="similarity">
    <text evidence="2">Belongs to the SNF2/RAD54 helicase family. ISWI subfamily.</text>
</comment>
<evidence type="ECO:0000256" key="2">
    <source>
        <dbReference type="ARBA" id="ARBA00009687"/>
    </source>
</evidence>
<dbReference type="Pfam" id="PF09111">
    <property type="entry name" value="SLIDE"/>
    <property type="match status" value="1"/>
</dbReference>
<evidence type="ECO:0000256" key="3">
    <source>
        <dbReference type="ARBA" id="ARBA00022553"/>
    </source>
</evidence>
<dbReference type="InterPro" id="IPR014001">
    <property type="entry name" value="Helicase_ATP-bd"/>
</dbReference>
<dbReference type="Gene3D" id="1.10.1040.30">
    <property type="entry name" value="ISWI, HAND domain"/>
    <property type="match status" value="1"/>
</dbReference>
<evidence type="ECO:0000256" key="4">
    <source>
        <dbReference type="ARBA" id="ARBA00022737"/>
    </source>
</evidence>
<evidence type="ECO:0000256" key="8">
    <source>
        <dbReference type="ARBA" id="ARBA00022853"/>
    </source>
</evidence>
<accession>D8TP34</accession>
<dbReference type="FunFam" id="3.40.50.300:FF:000082">
    <property type="entry name" value="ISWI chromatin remodeling complex ATPase ISW1"/>
    <property type="match status" value="1"/>
</dbReference>
<feature type="region of interest" description="Disordered" evidence="10">
    <location>
        <begin position="799"/>
        <end position="834"/>
    </location>
</feature>
<dbReference type="InterPro" id="IPR044754">
    <property type="entry name" value="Isw1/2_DEXHc"/>
</dbReference>
<dbReference type="Gene3D" id="1.20.5.1190">
    <property type="entry name" value="iswi atpase"/>
    <property type="match status" value="1"/>
</dbReference>
<evidence type="ECO:0000313" key="15">
    <source>
        <dbReference type="Proteomes" id="UP000001058"/>
    </source>
</evidence>
<feature type="region of interest" description="Disordered" evidence="10">
    <location>
        <begin position="125"/>
        <end position="155"/>
    </location>
</feature>
<keyword evidence="15" id="KW-1185">Reference proteome</keyword>
<dbReference type="InParanoid" id="D8TP34"/>
<dbReference type="InterPro" id="IPR027417">
    <property type="entry name" value="P-loop_NTPase"/>
</dbReference>
<dbReference type="AlphaFoldDB" id="D8TP34"/>
<dbReference type="FunFam" id="3.40.50.10810:FF:000101">
    <property type="entry name" value="SWI/SNF-related, matrix-associated, actin-dependent regulator of"/>
    <property type="match status" value="1"/>
</dbReference>
<dbReference type="GO" id="GO:0042393">
    <property type="term" value="F:histone binding"/>
    <property type="evidence" value="ECO:0007669"/>
    <property type="project" value="TreeGrafter"/>
</dbReference>
<dbReference type="eggNOG" id="KOG0385">
    <property type="taxonomic scope" value="Eukaryota"/>
</dbReference>
<dbReference type="PANTHER" id="PTHR45623">
    <property type="entry name" value="CHROMODOMAIN-HELICASE-DNA-BINDING PROTEIN 3-RELATED-RELATED"/>
    <property type="match status" value="1"/>
</dbReference>
<keyword evidence="6" id="KW-0378">Hydrolase</keyword>
<feature type="compositionally biased region" description="Acidic residues" evidence="10">
    <location>
        <begin position="12"/>
        <end position="42"/>
    </location>
</feature>
<feature type="compositionally biased region" description="Basic and acidic residues" evidence="10">
    <location>
        <begin position="43"/>
        <end position="73"/>
    </location>
</feature>
<dbReference type="SMART" id="SM00487">
    <property type="entry name" value="DEXDc"/>
    <property type="match status" value="1"/>
</dbReference>
<dbReference type="KEGG" id="vcn:VOLCADRAFT_80059"/>
<dbReference type="InterPro" id="IPR017884">
    <property type="entry name" value="SANT_dom"/>
</dbReference>
<sequence>MSMLDDPNFVGPEDDDDMDEANQVYEEDDAATQDAETEDVDYAPEHGDDTVLSPAKREVARAEAERLKSQSRQKKELLERMREQQNALATMGDAERARHRINFLLKQAEIFQHFASDSAIKEAKKAKAKGRGTRKEEDEDAELLKDEDDGGVNAGHRLQVQPSIITGGTLREYQMQGLNWMIHLYDNGINGILADEMGLGKTLQTISLVAYLYEYRGITGPHIVITPKSTLGNWVNEFRRFCPIIRVTKFHGNNEERMHQKESTCAPGRFDVVVTSYEMVIKEKNHFKRFHWRYIIIDEAHRIKNENSRLSQVVRQLKTNYRLLITGTPLQNNLHELWALLNFLLPEIFSSAEKFEEWFSMGDGSKEKEAEVVQQLHKVLRPFLLRRVKSDVERGLPPKKETILKIGMSDMQKKWYAALLQKDIDALNGGADRAKLLNVVMQLRKCCNHPYLFQGAEPGPPFITGEHLIENSGKLVLLDKLLPRLKERDSRVLIFSQMTRMIDILEDYCLYRGYGYCRIDGNTGGDDRDNMIDEFNKPNSSKFIFLLSTRAGGLGINLATADIVVLYDSDWNPQMDLQAMDRAHRIGQKKEVQVFRFCIENSIEEKVIEKAYKKLRLDALVIQQGRLTENNATKVNKDDLINMVRYGAELVFSSDSSNITDADIDAIIKKGERDTADLNQKMQQFTENAMKFTMDGGIAYDYKDEDEGGTDIGDLKAIMGSNWVDPPKRERKRHLLNYNDAEYYKNAMKAGAKGDPRGPRLPKMPVLQDFQFYNVTRIQELYEKEHLYETHKHAMAAKEASLKNQGASEEALAEALTPSADDPQPLTEEEQAEREQLLEDGFKDWTKRDFNAFVRACEKYGRENIPQIAAEVDGKTDEEVHAYAKVFWKRYRELSDWEKVIKNIERGEQKIQRQQDIMNAVAAKLERYKNPWQELKIQYGANKGKAYTEEEDRFILCMVHKLGYGNWDDLKAEIRKSWRFRFDWFFKSRTPQELGRRCETLIRLIEKENEDMKEETDKGTRGRGGGGGGRGGGRGGRGGGAAGAEGAGTGRKRKSTAAGASAAATPAIGGTPQPGSEDGSPQPPDRKKGRV</sequence>
<dbReference type="InterPro" id="IPR001650">
    <property type="entry name" value="Helicase_C-like"/>
</dbReference>
<dbReference type="STRING" id="3068.D8TP34"/>
<dbReference type="SUPFAM" id="SSF46689">
    <property type="entry name" value="Homeodomain-like"/>
    <property type="match status" value="2"/>
</dbReference>
<dbReference type="FunFam" id="1.10.10.60:FF:000049">
    <property type="entry name" value="SWI/SNF-related matrix-associated actin-dependent regulator of chromatin subfamily A member"/>
    <property type="match status" value="1"/>
</dbReference>
<dbReference type="PANTHER" id="PTHR45623:SF49">
    <property type="entry name" value="SWI_SNF-RELATED MATRIX-ASSOCIATED ACTIN-DEPENDENT REGULATOR OF CHROMATIN SUBFAMILY A MEMBER 5"/>
    <property type="match status" value="1"/>
</dbReference>
<dbReference type="CDD" id="cd18793">
    <property type="entry name" value="SF2_C_SNF"/>
    <property type="match status" value="1"/>
</dbReference>
<dbReference type="InterPro" id="IPR015194">
    <property type="entry name" value="ISWI_HAND-dom"/>
</dbReference>